<reference evidence="1 2" key="1">
    <citation type="submission" date="2017-08" db="EMBL/GenBank/DDBJ databases">
        <title>Draft Genome Sequence of Pseudomonas moraviensis TYU6, isolated from Taxus cuspidata by using PacBio Single-Molecule Real-Time Technology.</title>
        <authorList>
            <person name="Baek K.-H."/>
            <person name="Mishra A.K."/>
        </authorList>
    </citation>
    <scope>NUCLEOTIDE SEQUENCE [LARGE SCALE GENOMIC DNA]</scope>
    <source>
        <strain evidence="1 2">TYU6</strain>
    </source>
</reference>
<proteinExistence type="predicted"/>
<keyword evidence="2" id="KW-1185">Reference proteome</keyword>
<gene>
    <name evidence="1" type="ORF">CKQ80_09755</name>
</gene>
<dbReference type="RefSeq" id="WP_095667561.1">
    <property type="nucleotide sequence ID" value="NZ_NRSS01000004.1"/>
</dbReference>
<evidence type="ECO:0000313" key="1">
    <source>
        <dbReference type="EMBL" id="PAW55579.1"/>
    </source>
</evidence>
<name>A0A2A2PJ01_9PSED</name>
<accession>A0A2A2PJ01</accession>
<sequence>MDGVIRYTAGDALTKSTEDALAGLMPGHWVRAADFDERQAQAKQREVALQDRLTAAEQKLDERSGTCEWEDEDGVGTWHSACGVVWSFHEEGPVENGMNFCHSCGKAVTVKSDDHASTTDANEPPCTACFARGCNGECSGDGAMGD</sequence>
<organism evidence="1 2">
    <name type="scientific">Pseudomonas moraviensis</name>
    <dbReference type="NCBI Taxonomy" id="321662"/>
    <lineage>
        <taxon>Bacteria</taxon>
        <taxon>Pseudomonadati</taxon>
        <taxon>Pseudomonadota</taxon>
        <taxon>Gammaproteobacteria</taxon>
        <taxon>Pseudomonadales</taxon>
        <taxon>Pseudomonadaceae</taxon>
        <taxon>Pseudomonas</taxon>
    </lineage>
</organism>
<protein>
    <submittedName>
        <fullName evidence="1">Uncharacterized protein</fullName>
    </submittedName>
</protein>
<dbReference type="AlphaFoldDB" id="A0A2A2PJ01"/>
<comment type="caution">
    <text evidence="1">The sequence shown here is derived from an EMBL/GenBank/DDBJ whole genome shotgun (WGS) entry which is preliminary data.</text>
</comment>
<dbReference type="Proteomes" id="UP000217830">
    <property type="component" value="Unassembled WGS sequence"/>
</dbReference>
<dbReference type="EMBL" id="NRST01000001">
    <property type="protein sequence ID" value="PAW55579.1"/>
    <property type="molecule type" value="Genomic_DNA"/>
</dbReference>
<evidence type="ECO:0000313" key="2">
    <source>
        <dbReference type="Proteomes" id="UP000217830"/>
    </source>
</evidence>